<keyword evidence="2" id="KW-1185">Reference proteome</keyword>
<dbReference type="EMBL" id="JABBVZ010000023">
    <property type="protein sequence ID" value="NMP22431.1"/>
    <property type="molecule type" value="Genomic_DNA"/>
</dbReference>
<evidence type="ECO:0000313" key="2">
    <source>
        <dbReference type="Proteomes" id="UP000533476"/>
    </source>
</evidence>
<sequence>MEKKRVIILTDGDQTAYRALSEACDELACHPLRASEGNPTPLSGQELVERILKAPKEPVVVMVDDRGDAGLGQGERALDVLINSPELDVMGVVAVAANTHPVEGVQVAESVDQDGRVVEKAVDKDGHPVADAVLRGDTVDVLQGYKGPIVGLGDPGKMEGHDAVGRGVPATRKALEEILQKGGSGRAHG</sequence>
<dbReference type="InterPro" id="IPR025914">
    <property type="entry name" value="SpoVAE"/>
</dbReference>
<protein>
    <submittedName>
        <fullName evidence="1">Stage V sporulation protein AE</fullName>
    </submittedName>
</protein>
<reference evidence="1 2" key="1">
    <citation type="submission" date="2020-04" db="EMBL/GenBank/DDBJ databases">
        <authorList>
            <person name="Zhang R."/>
            <person name="Schippers A."/>
        </authorList>
    </citation>
    <scope>NUCLEOTIDE SEQUENCE [LARGE SCALE GENOMIC DNA]</scope>
    <source>
        <strain evidence="1 2">DSM 109850</strain>
    </source>
</reference>
<organism evidence="1 2">
    <name type="scientific">Sulfobacillus harzensis</name>
    <dbReference type="NCBI Taxonomy" id="2729629"/>
    <lineage>
        <taxon>Bacteria</taxon>
        <taxon>Bacillati</taxon>
        <taxon>Bacillota</taxon>
        <taxon>Clostridia</taxon>
        <taxon>Eubacteriales</taxon>
        <taxon>Clostridiales Family XVII. Incertae Sedis</taxon>
        <taxon>Sulfobacillus</taxon>
    </lineage>
</organism>
<gene>
    <name evidence="1" type="ORF">HIJ39_08710</name>
</gene>
<evidence type="ECO:0000313" key="1">
    <source>
        <dbReference type="EMBL" id="NMP22431.1"/>
    </source>
</evidence>
<dbReference type="AlphaFoldDB" id="A0A7Y0L341"/>
<accession>A0A7Y0L341</accession>
<comment type="caution">
    <text evidence="1">The sequence shown here is derived from an EMBL/GenBank/DDBJ whole genome shotgun (WGS) entry which is preliminary data.</text>
</comment>
<dbReference type="Pfam" id="PF14097">
    <property type="entry name" value="SpoVAE"/>
    <property type="match status" value="1"/>
</dbReference>
<dbReference type="Proteomes" id="UP000533476">
    <property type="component" value="Unassembled WGS sequence"/>
</dbReference>
<dbReference type="RefSeq" id="WP_169098736.1">
    <property type="nucleotide sequence ID" value="NZ_JABBVZ010000023.1"/>
</dbReference>
<name>A0A7Y0L341_9FIRM</name>
<proteinExistence type="predicted"/>